<dbReference type="Gene3D" id="1.10.1740.10">
    <property type="match status" value="1"/>
</dbReference>
<dbReference type="AlphaFoldDB" id="A0A4Q1CHJ1"/>
<dbReference type="InterPro" id="IPR013249">
    <property type="entry name" value="RNA_pol_sigma70_r4_t2"/>
</dbReference>
<dbReference type="InterPro" id="IPR013324">
    <property type="entry name" value="RNA_pol_sigma_r3/r4-like"/>
</dbReference>
<dbReference type="OrthoDB" id="670026at2"/>
<evidence type="ECO:0000259" key="6">
    <source>
        <dbReference type="Pfam" id="PF04542"/>
    </source>
</evidence>
<dbReference type="GO" id="GO:0016987">
    <property type="term" value="F:sigma factor activity"/>
    <property type="evidence" value="ECO:0007669"/>
    <property type="project" value="UniProtKB-KW"/>
</dbReference>
<dbReference type="InterPro" id="IPR013325">
    <property type="entry name" value="RNA_pol_sigma_r2"/>
</dbReference>
<gene>
    <name evidence="8" type="ORF">ESA94_12110</name>
</gene>
<comment type="caution">
    <text evidence="8">The sequence shown here is derived from an EMBL/GenBank/DDBJ whole genome shotgun (WGS) entry which is preliminary data.</text>
</comment>
<evidence type="ECO:0000259" key="7">
    <source>
        <dbReference type="Pfam" id="PF08281"/>
    </source>
</evidence>
<evidence type="ECO:0000256" key="1">
    <source>
        <dbReference type="ARBA" id="ARBA00010641"/>
    </source>
</evidence>
<name>A0A4Q1CHJ1_9BACT</name>
<sequence length="161" mass="19123">MTAREYNECVTRYADNVYRFILKNLGHEEDARDVVQSAFEKLWVNKDNVDAERSKSYLFTIAYNQMIDHIRKHKRMTLKDEFAEEVRIQDRPQHNMKKVLEEALARLSETARSLVLLKDYEGYSYEEIGEITGLNESQVKVYLHRARLQLKNYLVSIENVM</sequence>
<dbReference type="Proteomes" id="UP000290204">
    <property type="component" value="Unassembled WGS sequence"/>
</dbReference>
<evidence type="ECO:0000256" key="3">
    <source>
        <dbReference type="ARBA" id="ARBA00023082"/>
    </source>
</evidence>
<dbReference type="GO" id="GO:0006352">
    <property type="term" value="P:DNA-templated transcription initiation"/>
    <property type="evidence" value="ECO:0007669"/>
    <property type="project" value="InterPro"/>
</dbReference>
<accession>A0A4Q1CHJ1</accession>
<keyword evidence="9" id="KW-1185">Reference proteome</keyword>
<dbReference type="RefSeq" id="WP_129131170.1">
    <property type="nucleotide sequence ID" value="NZ_SDHW01000003.1"/>
</dbReference>
<keyword evidence="2" id="KW-0805">Transcription regulation</keyword>
<keyword evidence="3" id="KW-0731">Sigma factor</keyword>
<comment type="similarity">
    <text evidence="1">Belongs to the sigma-70 factor family. ECF subfamily.</text>
</comment>
<keyword evidence="5" id="KW-0804">Transcription</keyword>
<keyword evidence="4" id="KW-0238">DNA-binding</keyword>
<dbReference type="NCBIfam" id="TIGR02937">
    <property type="entry name" value="sigma70-ECF"/>
    <property type="match status" value="1"/>
</dbReference>
<evidence type="ECO:0000256" key="5">
    <source>
        <dbReference type="ARBA" id="ARBA00023163"/>
    </source>
</evidence>
<feature type="domain" description="RNA polymerase sigma-70 region 2" evidence="6">
    <location>
        <begin position="10"/>
        <end position="75"/>
    </location>
</feature>
<dbReference type="Pfam" id="PF04542">
    <property type="entry name" value="Sigma70_r2"/>
    <property type="match status" value="1"/>
</dbReference>
<protein>
    <submittedName>
        <fullName evidence="8">RNA polymerase sigma factor</fullName>
    </submittedName>
</protein>
<organism evidence="8 9">
    <name type="scientific">Lacibacter luteus</name>
    <dbReference type="NCBI Taxonomy" id="2508719"/>
    <lineage>
        <taxon>Bacteria</taxon>
        <taxon>Pseudomonadati</taxon>
        <taxon>Bacteroidota</taxon>
        <taxon>Chitinophagia</taxon>
        <taxon>Chitinophagales</taxon>
        <taxon>Chitinophagaceae</taxon>
        <taxon>Lacibacter</taxon>
    </lineage>
</organism>
<feature type="domain" description="RNA polymerase sigma factor 70 region 4 type 2" evidence="7">
    <location>
        <begin position="100"/>
        <end position="150"/>
    </location>
</feature>
<dbReference type="CDD" id="cd06171">
    <property type="entry name" value="Sigma70_r4"/>
    <property type="match status" value="1"/>
</dbReference>
<dbReference type="Pfam" id="PF08281">
    <property type="entry name" value="Sigma70_r4_2"/>
    <property type="match status" value="1"/>
</dbReference>
<reference evidence="8 9" key="1">
    <citation type="submission" date="2019-01" db="EMBL/GenBank/DDBJ databases">
        <title>Lacibacter sp. strain TTM-7.</title>
        <authorList>
            <person name="Chen W.-M."/>
        </authorList>
    </citation>
    <scope>NUCLEOTIDE SEQUENCE [LARGE SCALE GENOMIC DNA]</scope>
    <source>
        <strain evidence="8 9">TTM-7</strain>
    </source>
</reference>
<dbReference type="SUPFAM" id="SSF88659">
    <property type="entry name" value="Sigma3 and sigma4 domains of RNA polymerase sigma factors"/>
    <property type="match status" value="1"/>
</dbReference>
<dbReference type="PANTHER" id="PTHR43133">
    <property type="entry name" value="RNA POLYMERASE ECF-TYPE SIGMA FACTO"/>
    <property type="match status" value="1"/>
</dbReference>
<proteinExistence type="inferred from homology"/>
<dbReference type="PANTHER" id="PTHR43133:SF8">
    <property type="entry name" value="RNA POLYMERASE SIGMA FACTOR HI_1459-RELATED"/>
    <property type="match status" value="1"/>
</dbReference>
<dbReference type="InterPro" id="IPR007627">
    <property type="entry name" value="RNA_pol_sigma70_r2"/>
</dbReference>
<dbReference type="Gene3D" id="1.10.10.10">
    <property type="entry name" value="Winged helix-like DNA-binding domain superfamily/Winged helix DNA-binding domain"/>
    <property type="match status" value="1"/>
</dbReference>
<evidence type="ECO:0000313" key="8">
    <source>
        <dbReference type="EMBL" id="RXK59796.1"/>
    </source>
</evidence>
<dbReference type="SUPFAM" id="SSF88946">
    <property type="entry name" value="Sigma2 domain of RNA polymerase sigma factors"/>
    <property type="match status" value="1"/>
</dbReference>
<dbReference type="EMBL" id="SDHW01000003">
    <property type="protein sequence ID" value="RXK59796.1"/>
    <property type="molecule type" value="Genomic_DNA"/>
</dbReference>
<evidence type="ECO:0000256" key="2">
    <source>
        <dbReference type="ARBA" id="ARBA00023015"/>
    </source>
</evidence>
<evidence type="ECO:0000313" key="9">
    <source>
        <dbReference type="Proteomes" id="UP000290204"/>
    </source>
</evidence>
<evidence type="ECO:0000256" key="4">
    <source>
        <dbReference type="ARBA" id="ARBA00023125"/>
    </source>
</evidence>
<dbReference type="InterPro" id="IPR039425">
    <property type="entry name" value="RNA_pol_sigma-70-like"/>
</dbReference>
<dbReference type="GO" id="GO:0003677">
    <property type="term" value="F:DNA binding"/>
    <property type="evidence" value="ECO:0007669"/>
    <property type="project" value="UniProtKB-KW"/>
</dbReference>
<dbReference type="InterPro" id="IPR014284">
    <property type="entry name" value="RNA_pol_sigma-70_dom"/>
</dbReference>
<dbReference type="InterPro" id="IPR036388">
    <property type="entry name" value="WH-like_DNA-bd_sf"/>
</dbReference>